<dbReference type="GO" id="GO:0030170">
    <property type="term" value="F:pyridoxal phosphate binding"/>
    <property type="evidence" value="ECO:0007669"/>
    <property type="project" value="UniProtKB-UniRule"/>
</dbReference>
<sequence>MPAEIIGPIAEDLLRDDGFHHDAAVYVATVVGAGLNLNLLEGTRQSRYGTARFTPGSILTARTVRVQYNFHLELDRKTAFLEVSSCPAGGNMWYPDIIEVRNNKRLRQEDRSDARQGMRRTVRILHITLWTDGLGKVANSGSTVSTTELAHLDLTVPWILAVLIRNLLNIAQRDAVHHNPLHRSLPTPTLNQLASFANVGLPRTNCYNEAVDRLREAQFPMLKGTTLPSKALLDEFAAELTSVLYGNPHSGSLPSQLSTDKVDDVRLRLLEFFNADPDDYDLVFVANATAGIKLVLDGLRNAPDGFNYVYHQACHTSLVGMREEAKHSLCVTDEQVDRWIHGDMPIKDERSTTTLFSYTAQSHMNGRRYPTSWARDIKAAHPIYTLLDAASFGATSQLNLSDPNFLADFVVLSLYKIFGFPDLGILLVRKSAERVFDQRQYFGGGTVDMVVVGREQWHARKTSSLHERLEDGTLPFHNIIAAGIALKTHMSLFGSMDQVSRHTAYLTHLLYTGLEKLRHGNGHAVCTLYTPNPASESTGSVVAFNMKNSLCAWITLGEFEKLAIINKVHVRTGGLCSPGDIAATLDLQPWEMRKNFSAGFRCGLDNDVMNGKPVGVIRASFGAMSVKADVDGFLAFIREFFVEVNPPQLPEELPIPANLTGKPSLRVRAITVYPIKSCGGLTVPAGMDWPIRSEGLAWDREWCLLHKGSGLALSQKRYPRMVLLRPTLDFENGVLRIHSQGGLKSISIPLSADPSYLDISVRQTKSRVCGEEITAQMYKSEELNDFFSQALGVPCVLARFPPGGRGLASRLNKAKMQKHQQADKAQRLLPGSFPADVPSPPDSDSELTKAPAKILLSNESPILMIHSASLDALNEAIAQHGGPPATEAAFRANIILEGPRDTEGWDERPAYSEDTWRRLRIGTQSFSLLGACRRCQMVCVDQETGARKQEPLATLSKTRRFDGKIYFGAHMKHDEVDSSSQANQHPTIRVGEPVVVDG</sequence>
<dbReference type="GO" id="GO:0016829">
    <property type="term" value="F:lyase activity"/>
    <property type="evidence" value="ECO:0007669"/>
    <property type="project" value="UniProtKB-UniRule"/>
</dbReference>
<dbReference type="OMA" id="PCTRCQM"/>
<dbReference type="InterPro" id="IPR005302">
    <property type="entry name" value="MoCF_Sase_C"/>
</dbReference>
<dbReference type="PANTHER" id="PTHR14237:SF80">
    <property type="entry name" value="MOLYBDENUM COFACTOR SULFURASE"/>
    <property type="match status" value="1"/>
</dbReference>
<dbReference type="OrthoDB" id="10264306at2759"/>
<dbReference type="GeneID" id="18169084"/>
<dbReference type="InterPro" id="IPR005303">
    <property type="entry name" value="MOCOS_middle"/>
</dbReference>
<dbReference type="KEGG" id="cmt:CCM_07073"/>
<dbReference type="AlphaFoldDB" id="G3JLS9"/>
<keyword evidence="8" id="KW-1185">Reference proteome</keyword>
<feature type="region of interest" description="Disordered" evidence="5">
    <location>
        <begin position="826"/>
        <end position="848"/>
    </location>
</feature>
<comment type="cofactor">
    <cofactor evidence="4">
        <name>pyridoxal 5'-phosphate</name>
        <dbReference type="ChEBI" id="CHEBI:597326"/>
    </cofactor>
</comment>
<dbReference type="GO" id="GO:0030151">
    <property type="term" value="F:molybdenum ion binding"/>
    <property type="evidence" value="ECO:0007669"/>
    <property type="project" value="UniProtKB-UniRule"/>
</dbReference>
<feature type="active site" evidence="4">
    <location>
        <position position="576"/>
    </location>
</feature>
<evidence type="ECO:0000313" key="8">
    <source>
        <dbReference type="Proteomes" id="UP000001610"/>
    </source>
</evidence>
<evidence type="ECO:0000256" key="1">
    <source>
        <dbReference type="ARBA" id="ARBA00022679"/>
    </source>
</evidence>
<dbReference type="Pfam" id="PF00266">
    <property type="entry name" value="Aminotran_5"/>
    <property type="match status" value="1"/>
</dbReference>
<dbReference type="InParanoid" id="G3JLS9"/>
<dbReference type="STRING" id="983644.G3JLS9"/>
<dbReference type="eggNOG" id="KOG2142">
    <property type="taxonomic scope" value="Eukaryota"/>
</dbReference>
<keyword evidence="2 4" id="KW-0663">Pyridoxal phosphate</keyword>
<dbReference type="Proteomes" id="UP000001610">
    <property type="component" value="Unassembled WGS sequence"/>
</dbReference>
<dbReference type="HAMAP" id="MF_03050">
    <property type="entry name" value="MOCOS"/>
    <property type="match status" value="1"/>
</dbReference>
<dbReference type="RefSeq" id="XP_006672274.1">
    <property type="nucleotide sequence ID" value="XM_006672211.1"/>
</dbReference>
<dbReference type="SUPFAM" id="SSF141673">
    <property type="entry name" value="MOSC N-terminal domain-like"/>
    <property type="match status" value="1"/>
</dbReference>
<dbReference type="SUPFAM" id="SSF53383">
    <property type="entry name" value="PLP-dependent transferases"/>
    <property type="match status" value="1"/>
</dbReference>
<dbReference type="InterPro" id="IPR015421">
    <property type="entry name" value="PyrdxlP-dep_Trfase_major"/>
</dbReference>
<dbReference type="PROSITE" id="PS51340">
    <property type="entry name" value="MOSC"/>
    <property type="match status" value="1"/>
</dbReference>
<name>G3JLS9_CORMM</name>
<dbReference type="GO" id="GO:0008265">
    <property type="term" value="F:molybdenum cofactor sulfurtransferase activity"/>
    <property type="evidence" value="ECO:0007669"/>
    <property type="project" value="UniProtKB-UniRule"/>
</dbReference>
<evidence type="ECO:0000256" key="5">
    <source>
        <dbReference type="SAM" id="MobiDB-lite"/>
    </source>
</evidence>
<dbReference type="EC" id="2.8.1.9" evidence="4"/>
<evidence type="ECO:0000256" key="4">
    <source>
        <dbReference type="HAMAP-Rule" id="MF_03050"/>
    </source>
</evidence>
<dbReference type="SUPFAM" id="SSF50800">
    <property type="entry name" value="PK beta-barrel domain-like"/>
    <property type="match status" value="1"/>
</dbReference>
<dbReference type="Gene3D" id="3.40.640.10">
    <property type="entry name" value="Type I PLP-dependent aspartate aminotransferase-like (Major domain)"/>
    <property type="match status" value="1"/>
</dbReference>
<accession>G3JLS9</accession>
<evidence type="ECO:0000313" key="7">
    <source>
        <dbReference type="EMBL" id="EGX90653.1"/>
    </source>
</evidence>
<dbReference type="VEuPathDB" id="FungiDB:CCM_07073"/>
<organism evidence="7 8">
    <name type="scientific">Cordyceps militaris (strain CM01)</name>
    <name type="common">Caterpillar fungus</name>
    <dbReference type="NCBI Taxonomy" id="983644"/>
    <lineage>
        <taxon>Eukaryota</taxon>
        <taxon>Fungi</taxon>
        <taxon>Dikarya</taxon>
        <taxon>Ascomycota</taxon>
        <taxon>Pezizomycotina</taxon>
        <taxon>Sordariomycetes</taxon>
        <taxon>Hypocreomycetidae</taxon>
        <taxon>Hypocreales</taxon>
        <taxon>Cordycipitaceae</taxon>
        <taxon>Cordyceps</taxon>
    </lineage>
</organism>
<evidence type="ECO:0000256" key="3">
    <source>
        <dbReference type="ARBA" id="ARBA00023150"/>
    </source>
</evidence>
<dbReference type="GO" id="GO:0006777">
    <property type="term" value="P:Mo-molybdopterin cofactor biosynthetic process"/>
    <property type="evidence" value="ECO:0007669"/>
    <property type="project" value="UniProtKB-UniRule"/>
</dbReference>
<dbReference type="Pfam" id="PF03476">
    <property type="entry name" value="MOSC_N"/>
    <property type="match status" value="1"/>
</dbReference>
<feature type="domain" description="MOSC" evidence="6">
    <location>
        <begin position="836"/>
        <end position="997"/>
    </location>
</feature>
<comment type="catalytic activity">
    <reaction evidence="4">
        <text>Mo-molybdopterin + L-cysteine + AH2 = thio-Mo-molybdopterin + L-alanine + A + H2O</text>
        <dbReference type="Rhea" id="RHEA:42636"/>
        <dbReference type="ChEBI" id="CHEBI:13193"/>
        <dbReference type="ChEBI" id="CHEBI:15377"/>
        <dbReference type="ChEBI" id="CHEBI:17499"/>
        <dbReference type="ChEBI" id="CHEBI:35235"/>
        <dbReference type="ChEBI" id="CHEBI:57972"/>
        <dbReference type="ChEBI" id="CHEBI:71302"/>
        <dbReference type="ChEBI" id="CHEBI:82685"/>
        <dbReference type="EC" id="2.8.1.9"/>
    </reaction>
</comment>
<reference evidence="7 8" key="1">
    <citation type="journal article" date="2011" name="Genome Biol.">
        <title>Genome sequence of the insect pathogenic fungus Cordyceps militaris, a valued traditional Chinese medicine.</title>
        <authorList>
            <person name="Zheng P."/>
            <person name="Xia Y."/>
            <person name="Xiao G."/>
            <person name="Xiong C."/>
            <person name="Hu X."/>
            <person name="Zhang S."/>
            <person name="Zheng H."/>
            <person name="Huang Y."/>
            <person name="Zhou Y."/>
            <person name="Wang S."/>
            <person name="Zhao G.P."/>
            <person name="Liu X."/>
            <person name="St Leger R.J."/>
            <person name="Wang C."/>
        </authorList>
    </citation>
    <scope>NUCLEOTIDE SEQUENCE [LARGE SCALE GENOMIC DNA]</scope>
    <source>
        <strain evidence="7 8">CM01</strain>
    </source>
</reference>
<dbReference type="InterPro" id="IPR028886">
    <property type="entry name" value="MoCo_sulfurase"/>
</dbReference>
<comment type="function">
    <text evidence="4">Sulfurates the molybdenum cofactor. Sulfation of molybdenum is essential for xanthine dehydrogenase (XDH) and aldehyde oxidase (ADO) enzymes in which molybdenum cofactor is liganded by 1 oxygen and 1 sulfur atom in active form.</text>
</comment>
<proteinExistence type="inferred from homology"/>
<dbReference type="InterPro" id="IPR015424">
    <property type="entry name" value="PyrdxlP-dep_Trfase"/>
</dbReference>
<dbReference type="InterPro" id="IPR000192">
    <property type="entry name" value="Aminotrans_V_dom"/>
</dbReference>
<evidence type="ECO:0000259" key="6">
    <source>
        <dbReference type="PROSITE" id="PS51340"/>
    </source>
</evidence>
<dbReference type="InterPro" id="IPR011037">
    <property type="entry name" value="Pyrv_Knase-like_insert_dom_sf"/>
</dbReference>
<feature type="modified residue" description="N6-(pyridoxal phosphate)lysine" evidence="4">
    <location>
        <position position="416"/>
    </location>
</feature>
<comment type="similarity">
    <text evidence="4">Belongs to the class-V pyridoxal-phosphate-dependent aminotransferase family. MOCOS subfamily.</text>
</comment>
<gene>
    <name evidence="4" type="primary">hxB</name>
    <name evidence="7" type="ORF">CCM_07073</name>
</gene>
<dbReference type="Pfam" id="PF03473">
    <property type="entry name" value="MOSC"/>
    <property type="match status" value="1"/>
</dbReference>
<keyword evidence="3 4" id="KW-0501">Molybdenum cofactor biosynthesis</keyword>
<dbReference type="HOGENOM" id="CLU_010913_0_0_1"/>
<dbReference type="EMBL" id="JH126403">
    <property type="protein sequence ID" value="EGX90653.1"/>
    <property type="molecule type" value="Genomic_DNA"/>
</dbReference>
<evidence type="ECO:0000256" key="2">
    <source>
        <dbReference type="ARBA" id="ARBA00022898"/>
    </source>
</evidence>
<keyword evidence="1 4" id="KW-0808">Transferase</keyword>
<dbReference type="PANTHER" id="PTHR14237">
    <property type="entry name" value="MOLYBDOPTERIN COFACTOR SULFURASE MOSC"/>
    <property type="match status" value="1"/>
</dbReference>
<protein>
    <recommendedName>
        <fullName evidence="4">Molybdenum cofactor sulfurase</fullName>
        <shortName evidence="4">MCS</shortName>
        <shortName evidence="4">MOS</shortName>
        <shortName evidence="4">MoCo sulfurase</shortName>
        <ecNumber evidence="4">2.8.1.9</ecNumber>
    </recommendedName>
    <alternativeName>
        <fullName evidence="4">Molybdenum cofactor sulfurtransferase</fullName>
    </alternativeName>
</protein>